<feature type="compositionally biased region" description="Gly residues" evidence="1">
    <location>
        <begin position="18"/>
        <end position="27"/>
    </location>
</feature>
<feature type="compositionally biased region" description="Low complexity" evidence="1">
    <location>
        <begin position="55"/>
        <end position="65"/>
    </location>
</feature>
<evidence type="ECO:0000313" key="3">
    <source>
        <dbReference type="Proteomes" id="UP001153328"/>
    </source>
</evidence>
<reference evidence="2" key="1">
    <citation type="submission" date="2021-06" db="EMBL/GenBank/DDBJ databases">
        <authorList>
            <person name="Arsene-Ploetze F."/>
        </authorList>
    </citation>
    <scope>NUCLEOTIDE SEQUENCE</scope>
    <source>
        <strain evidence="2">SBRY1</strain>
    </source>
</reference>
<evidence type="ECO:0000313" key="2">
    <source>
        <dbReference type="EMBL" id="CAG7600401.1"/>
    </source>
</evidence>
<organism evidence="2 3">
    <name type="scientific">Actinacidiphila bryophytorum</name>
    <dbReference type="NCBI Taxonomy" id="1436133"/>
    <lineage>
        <taxon>Bacteria</taxon>
        <taxon>Bacillati</taxon>
        <taxon>Actinomycetota</taxon>
        <taxon>Actinomycetes</taxon>
        <taxon>Kitasatosporales</taxon>
        <taxon>Streptomycetaceae</taxon>
        <taxon>Actinacidiphila</taxon>
    </lineage>
</organism>
<name>A0A9W4GVZ5_9ACTN</name>
<protein>
    <submittedName>
        <fullName evidence="2">Adenosylhomocysteinase</fullName>
        <ecNumber evidence="2">3.3.1.1</ecNumber>
    </submittedName>
</protein>
<dbReference type="EC" id="3.3.1.1" evidence="2"/>
<accession>A0A9W4GVZ5</accession>
<dbReference type="EMBL" id="CAJVAX010000001">
    <property type="protein sequence ID" value="CAG7600401.1"/>
    <property type="molecule type" value="Genomic_DNA"/>
</dbReference>
<sequence>MAGHRRPQQRPAARRCGDGPGRGGLGTGVHAAGPPAAGRRRLPADDAARRRPVAADRPVGAGARRGAVEARTHPGRPRRVRQVAALRHAGGGGAAAVRP</sequence>
<keyword evidence="2" id="KW-0378">Hydrolase</keyword>
<keyword evidence="3" id="KW-1185">Reference proteome</keyword>
<feature type="region of interest" description="Disordered" evidence="1">
    <location>
        <begin position="1"/>
        <end position="79"/>
    </location>
</feature>
<dbReference type="GO" id="GO:0016787">
    <property type="term" value="F:hydrolase activity"/>
    <property type="evidence" value="ECO:0007669"/>
    <property type="project" value="UniProtKB-KW"/>
</dbReference>
<comment type="caution">
    <text evidence="2">The sequence shown here is derived from an EMBL/GenBank/DDBJ whole genome shotgun (WGS) entry which is preliminary data.</text>
</comment>
<gene>
    <name evidence="2" type="ORF">SBRY_10323</name>
</gene>
<dbReference type="AlphaFoldDB" id="A0A9W4GVZ5"/>
<dbReference type="Proteomes" id="UP001153328">
    <property type="component" value="Unassembled WGS sequence"/>
</dbReference>
<proteinExistence type="predicted"/>
<evidence type="ECO:0000256" key="1">
    <source>
        <dbReference type="SAM" id="MobiDB-lite"/>
    </source>
</evidence>